<dbReference type="OrthoDB" id="9805576at2"/>
<dbReference type="GO" id="GO:0005998">
    <property type="term" value="P:xylulose catabolic process"/>
    <property type="evidence" value="ECO:0007669"/>
    <property type="project" value="UniProtKB-UniRule"/>
</dbReference>
<dbReference type="RefSeq" id="WP_106160896.1">
    <property type="nucleotide sequence ID" value="NZ_PVTT01000002.1"/>
</dbReference>
<dbReference type="GO" id="GO:0004856">
    <property type="term" value="F:D-xylulokinase activity"/>
    <property type="evidence" value="ECO:0007669"/>
    <property type="project" value="UniProtKB-UniRule"/>
</dbReference>
<dbReference type="PANTHER" id="PTHR43095">
    <property type="entry name" value="SUGAR KINASE"/>
    <property type="match status" value="1"/>
</dbReference>
<protein>
    <recommendedName>
        <fullName evidence="6 7">Xylulose kinase</fullName>
        <shortName evidence="6 7">Xylulokinase</shortName>
        <ecNumber evidence="6 7">2.7.1.17</ecNumber>
    </recommendedName>
</protein>
<evidence type="ECO:0000259" key="9">
    <source>
        <dbReference type="Pfam" id="PF02782"/>
    </source>
</evidence>
<evidence type="ECO:0000256" key="5">
    <source>
        <dbReference type="ARBA" id="ARBA00022840"/>
    </source>
</evidence>
<dbReference type="Pfam" id="PF00370">
    <property type="entry name" value="FGGY_N"/>
    <property type="match status" value="1"/>
</dbReference>
<dbReference type="InterPro" id="IPR043129">
    <property type="entry name" value="ATPase_NBD"/>
</dbReference>
<dbReference type="InterPro" id="IPR000577">
    <property type="entry name" value="Carb_kinase_FGGY"/>
</dbReference>
<feature type="binding site" evidence="6">
    <location>
        <begin position="73"/>
        <end position="74"/>
    </location>
    <ligand>
        <name>substrate</name>
    </ligand>
</feature>
<evidence type="ECO:0000256" key="6">
    <source>
        <dbReference type="HAMAP-Rule" id="MF_02220"/>
    </source>
</evidence>
<name>A0A2T0X2W1_9RHOB</name>
<evidence type="ECO:0000256" key="2">
    <source>
        <dbReference type="ARBA" id="ARBA00022679"/>
    </source>
</evidence>
<dbReference type="PANTHER" id="PTHR43095:SF6">
    <property type="entry name" value="XYLULOSE KINASE"/>
    <property type="match status" value="1"/>
</dbReference>
<evidence type="ECO:0000256" key="3">
    <source>
        <dbReference type="ARBA" id="ARBA00022741"/>
    </source>
</evidence>
<reference evidence="10 11" key="1">
    <citation type="submission" date="2018-03" db="EMBL/GenBank/DDBJ databases">
        <title>Genomic Encyclopedia of Archaeal and Bacterial Type Strains, Phase II (KMG-II): from individual species to whole genera.</title>
        <authorList>
            <person name="Goeker M."/>
        </authorList>
    </citation>
    <scope>NUCLEOTIDE SEQUENCE [LARGE SCALE GENOMIC DNA]</scope>
    <source>
        <strain evidence="10 11">DSM 29318</strain>
    </source>
</reference>
<feature type="domain" description="Carbohydrate kinase FGGY C-terminal" evidence="9">
    <location>
        <begin position="245"/>
        <end position="428"/>
    </location>
</feature>
<comment type="catalytic activity">
    <reaction evidence="6 7">
        <text>D-xylulose + ATP = D-xylulose 5-phosphate + ADP + H(+)</text>
        <dbReference type="Rhea" id="RHEA:10964"/>
        <dbReference type="ChEBI" id="CHEBI:15378"/>
        <dbReference type="ChEBI" id="CHEBI:17140"/>
        <dbReference type="ChEBI" id="CHEBI:30616"/>
        <dbReference type="ChEBI" id="CHEBI:57737"/>
        <dbReference type="ChEBI" id="CHEBI:456216"/>
        <dbReference type="EC" id="2.7.1.17"/>
    </reaction>
</comment>
<evidence type="ECO:0000256" key="1">
    <source>
        <dbReference type="ARBA" id="ARBA00009156"/>
    </source>
</evidence>
<keyword evidence="2 6" id="KW-0808">Transferase</keyword>
<evidence type="ECO:0000256" key="4">
    <source>
        <dbReference type="ARBA" id="ARBA00022777"/>
    </source>
</evidence>
<feature type="site" description="Important for activity" evidence="6">
    <location>
        <position position="6"/>
    </location>
</feature>
<keyword evidence="6 7" id="KW-0859">Xylose metabolism</keyword>
<keyword evidence="3 6" id="KW-0547">Nucleotide-binding</keyword>
<dbReference type="EMBL" id="PVTT01000002">
    <property type="protein sequence ID" value="PRY93292.1"/>
    <property type="molecule type" value="Genomic_DNA"/>
</dbReference>
<dbReference type="InterPro" id="IPR050406">
    <property type="entry name" value="FGGY_Carb_Kinase"/>
</dbReference>
<evidence type="ECO:0000259" key="8">
    <source>
        <dbReference type="Pfam" id="PF00370"/>
    </source>
</evidence>
<evidence type="ECO:0000313" key="10">
    <source>
        <dbReference type="EMBL" id="PRY93292.1"/>
    </source>
</evidence>
<dbReference type="InterPro" id="IPR018485">
    <property type="entry name" value="FGGY_C"/>
</dbReference>
<comment type="function">
    <text evidence="6">Catalyzes the phosphorylation of D-xylulose to D-xylulose 5-phosphate.</text>
</comment>
<dbReference type="HAMAP" id="MF_02220">
    <property type="entry name" value="XylB"/>
    <property type="match status" value="1"/>
</dbReference>
<feature type="domain" description="Carbohydrate kinase FGGY N-terminal" evidence="8">
    <location>
        <begin position="1"/>
        <end position="235"/>
    </location>
</feature>
<comment type="similarity">
    <text evidence="1 6 7">Belongs to the FGGY kinase family.</text>
</comment>
<dbReference type="InterPro" id="IPR018484">
    <property type="entry name" value="FGGY_N"/>
</dbReference>
<dbReference type="SUPFAM" id="SSF53067">
    <property type="entry name" value="Actin-like ATPase domain"/>
    <property type="match status" value="2"/>
</dbReference>
<evidence type="ECO:0000313" key="11">
    <source>
        <dbReference type="Proteomes" id="UP000238801"/>
    </source>
</evidence>
<organism evidence="10 11">
    <name type="scientific">Hasllibacter halocynthiae</name>
    <dbReference type="NCBI Taxonomy" id="595589"/>
    <lineage>
        <taxon>Bacteria</taxon>
        <taxon>Pseudomonadati</taxon>
        <taxon>Pseudomonadota</taxon>
        <taxon>Alphaproteobacteria</taxon>
        <taxon>Rhodobacterales</taxon>
        <taxon>Roseobacteraceae</taxon>
        <taxon>Hasllibacter</taxon>
    </lineage>
</organism>
<keyword evidence="11" id="KW-1185">Reference proteome</keyword>
<dbReference type="GO" id="GO:0042732">
    <property type="term" value="P:D-xylose metabolic process"/>
    <property type="evidence" value="ECO:0007669"/>
    <property type="project" value="UniProtKB-KW"/>
</dbReference>
<keyword evidence="5 6" id="KW-0067">ATP-binding</keyword>
<dbReference type="CDD" id="cd07808">
    <property type="entry name" value="ASKHA_NBD_FGGY_EcXK-like"/>
    <property type="match status" value="1"/>
</dbReference>
<dbReference type="InterPro" id="IPR006000">
    <property type="entry name" value="Xylulokinase"/>
</dbReference>
<dbReference type="EC" id="2.7.1.17" evidence="6 7"/>
<dbReference type="AlphaFoldDB" id="A0A2T0X2W1"/>
<dbReference type="Pfam" id="PF02782">
    <property type="entry name" value="FGGY_C"/>
    <property type="match status" value="1"/>
</dbReference>
<dbReference type="Proteomes" id="UP000238801">
    <property type="component" value="Unassembled WGS sequence"/>
</dbReference>
<dbReference type="GO" id="GO:0005524">
    <property type="term" value="F:ATP binding"/>
    <property type="evidence" value="ECO:0007669"/>
    <property type="project" value="UniProtKB-UniRule"/>
</dbReference>
<keyword evidence="4 6" id="KW-0418">Kinase</keyword>
<dbReference type="NCBIfam" id="TIGR01312">
    <property type="entry name" value="XylB"/>
    <property type="match status" value="1"/>
</dbReference>
<keyword evidence="6 7" id="KW-0119">Carbohydrate metabolism</keyword>
<feature type="active site" description="Proton acceptor" evidence="6">
    <location>
        <position position="228"/>
    </location>
</feature>
<sequence length="472" mass="48882">MYLGLDLGTSGLKALLVDDAQRVVGEGVGALSVRRPHDGWSEQAPSSWIEACRKACAGLDLSGVRAVGLSGQMHGATLLGADDAPLRPCMLWNDTRAHAEAAELDDDEARRITGNIVFPGFTAPKALWVARHEPAVWARVRRVLLPKDYLRIWLTGEAVGEMSDAGGTAWLETGARRWSDRMLERTGLSRDAMPRLVEGSEVSGHVRDAVAAELGLPRGVPVAGGGGDNAAAAVGAGIVRPGTAFASLGTSGVLFAATQGYAPAPKTAVHTFPHAVPGGWHQMGVILAATDALEWLSRMTGRGAADLTADLGELRAPGRALFLPYLGGERTPHNDAALRGAFLGLSHATGPEEAARAVLEGVAFAFADCADALAATGTRIERLLGIGGGSRSAYWCGAVATALGIAVERPVAGDFGGAFGAARLAMMADGAGAAVATVPPIADVVEPLERLRDAFAEGHARYRAAHDAVRAL</sequence>
<evidence type="ECO:0000256" key="7">
    <source>
        <dbReference type="RuleBase" id="RU364073"/>
    </source>
</evidence>
<accession>A0A2T0X2W1</accession>
<dbReference type="Gene3D" id="3.30.420.40">
    <property type="match status" value="2"/>
</dbReference>
<proteinExistence type="inferred from homology"/>
<dbReference type="PIRSF" id="PIRSF000538">
    <property type="entry name" value="GlpK"/>
    <property type="match status" value="1"/>
</dbReference>
<gene>
    <name evidence="6 7" type="primary">xylB</name>
    <name evidence="10" type="ORF">BCF33_2159</name>
</gene>
<comment type="caution">
    <text evidence="10">The sequence shown here is derived from an EMBL/GenBank/DDBJ whole genome shotgun (WGS) entry which is preliminary data.</text>
</comment>